<name>A0A6G1L7W6_9PEZI</name>
<evidence type="ECO:0000256" key="1">
    <source>
        <dbReference type="SAM" id="SignalP"/>
    </source>
</evidence>
<sequence>MKSILTIAASTFLLASLPSVNGGYGKYCRCRGPAAAGQPATNGPDMPEKTKIACKHYNDGTYRQGTQSYVKYDEPNAQCMQDGVSLLQEYWNDICIMDGAASGQCWNDVPAPGWTHARCRGPAPKGQPATQGPDMPAVSRQACSDYNGGTFNGFTATVAYYDPSDECRSDNGSLDPPTWDLFCKNHGGASGQCWK</sequence>
<keyword evidence="1" id="KW-0732">Signal</keyword>
<evidence type="ECO:0000313" key="3">
    <source>
        <dbReference type="Proteomes" id="UP000799436"/>
    </source>
</evidence>
<feature type="chain" id="PRO_5026333831" description="Secreted protein" evidence="1">
    <location>
        <begin position="23"/>
        <end position="195"/>
    </location>
</feature>
<dbReference type="Proteomes" id="UP000799436">
    <property type="component" value="Unassembled WGS sequence"/>
</dbReference>
<dbReference type="EMBL" id="ML995843">
    <property type="protein sequence ID" value="KAF2768518.1"/>
    <property type="molecule type" value="Genomic_DNA"/>
</dbReference>
<accession>A0A6G1L7W6</accession>
<feature type="signal peptide" evidence="1">
    <location>
        <begin position="1"/>
        <end position="22"/>
    </location>
</feature>
<evidence type="ECO:0008006" key="4">
    <source>
        <dbReference type="Google" id="ProtNLM"/>
    </source>
</evidence>
<protein>
    <recommendedName>
        <fullName evidence="4">Secreted protein</fullName>
    </recommendedName>
</protein>
<reference evidence="2" key="1">
    <citation type="journal article" date="2020" name="Stud. Mycol.">
        <title>101 Dothideomycetes genomes: a test case for predicting lifestyles and emergence of pathogens.</title>
        <authorList>
            <person name="Haridas S."/>
            <person name="Albert R."/>
            <person name="Binder M."/>
            <person name="Bloem J."/>
            <person name="Labutti K."/>
            <person name="Salamov A."/>
            <person name="Andreopoulos B."/>
            <person name="Baker S."/>
            <person name="Barry K."/>
            <person name="Bills G."/>
            <person name="Bluhm B."/>
            <person name="Cannon C."/>
            <person name="Castanera R."/>
            <person name="Culley D."/>
            <person name="Daum C."/>
            <person name="Ezra D."/>
            <person name="Gonzalez J."/>
            <person name="Henrissat B."/>
            <person name="Kuo A."/>
            <person name="Liang C."/>
            <person name="Lipzen A."/>
            <person name="Lutzoni F."/>
            <person name="Magnuson J."/>
            <person name="Mondo S."/>
            <person name="Nolan M."/>
            <person name="Ohm R."/>
            <person name="Pangilinan J."/>
            <person name="Park H.-J."/>
            <person name="Ramirez L."/>
            <person name="Alfaro M."/>
            <person name="Sun H."/>
            <person name="Tritt A."/>
            <person name="Yoshinaga Y."/>
            <person name="Zwiers L.-H."/>
            <person name="Turgeon B."/>
            <person name="Goodwin S."/>
            <person name="Spatafora J."/>
            <person name="Crous P."/>
            <person name="Grigoriev I."/>
        </authorList>
    </citation>
    <scope>NUCLEOTIDE SEQUENCE</scope>
    <source>
        <strain evidence="2">CBS 116005</strain>
    </source>
</reference>
<evidence type="ECO:0000313" key="2">
    <source>
        <dbReference type="EMBL" id="KAF2768518.1"/>
    </source>
</evidence>
<proteinExistence type="predicted"/>
<organism evidence="2 3">
    <name type="scientific">Teratosphaeria nubilosa</name>
    <dbReference type="NCBI Taxonomy" id="161662"/>
    <lineage>
        <taxon>Eukaryota</taxon>
        <taxon>Fungi</taxon>
        <taxon>Dikarya</taxon>
        <taxon>Ascomycota</taxon>
        <taxon>Pezizomycotina</taxon>
        <taxon>Dothideomycetes</taxon>
        <taxon>Dothideomycetidae</taxon>
        <taxon>Mycosphaerellales</taxon>
        <taxon>Teratosphaeriaceae</taxon>
        <taxon>Teratosphaeria</taxon>
    </lineage>
</organism>
<gene>
    <name evidence="2" type="ORF">EJ03DRAFT_328179</name>
</gene>
<dbReference type="AlphaFoldDB" id="A0A6G1L7W6"/>
<keyword evidence="3" id="KW-1185">Reference proteome</keyword>